<reference evidence="4" key="1">
    <citation type="journal article" date="2015" name="Genome Announc.">
        <title>Complete Genome Sequence of the Bacteriochlorophyll b-Producing Photosynthetic Bacterium Blastochloris viridis.</title>
        <authorList>
            <person name="Tsukatani Y."/>
            <person name="Hirose Y."/>
            <person name="Harada J."/>
            <person name="Misawa N."/>
            <person name="Mori K."/>
            <person name="Inoue K."/>
            <person name="Tamiaki H."/>
        </authorList>
    </citation>
    <scope>NUCLEOTIDE SEQUENCE [LARGE SCALE GENOMIC DNA]</scope>
    <source>
        <strain evidence="4">DSM 133</strain>
    </source>
</reference>
<feature type="region of interest" description="Disordered" evidence="1">
    <location>
        <begin position="251"/>
        <end position="297"/>
    </location>
</feature>
<dbReference type="InterPro" id="IPR008490">
    <property type="entry name" value="Transposase_InsH_N"/>
</dbReference>
<dbReference type="NCBIfam" id="NF033551">
    <property type="entry name" value="transpos_IS1182"/>
    <property type="match status" value="1"/>
</dbReference>
<evidence type="ECO:0000259" key="3">
    <source>
        <dbReference type="Pfam" id="PF05598"/>
    </source>
</evidence>
<evidence type="ECO:0000256" key="1">
    <source>
        <dbReference type="SAM" id="MobiDB-lite"/>
    </source>
</evidence>
<dbReference type="InterPro" id="IPR002559">
    <property type="entry name" value="Transposase_11"/>
</dbReference>
<dbReference type="PANTHER" id="PTHR33408:SF4">
    <property type="entry name" value="TRANSPOSASE DDE DOMAIN-CONTAINING PROTEIN"/>
    <property type="match status" value="1"/>
</dbReference>
<dbReference type="PATRIC" id="fig|1079.8.peg.1063"/>
<protein>
    <submittedName>
        <fullName evidence="4">Mobile element protein</fullName>
    </submittedName>
</protein>
<feature type="domain" description="Transposase InsH N-terminal" evidence="3">
    <location>
        <begin position="44"/>
        <end position="135"/>
    </location>
</feature>
<gene>
    <name evidence="4" type="ORF">BV133_1028</name>
</gene>
<name>A0A182D145_BLAVI</name>
<feature type="region of interest" description="Disordered" evidence="1">
    <location>
        <begin position="202"/>
        <end position="226"/>
    </location>
</feature>
<evidence type="ECO:0000313" key="4">
    <source>
        <dbReference type="EMBL" id="BAR98621.1"/>
    </source>
</evidence>
<dbReference type="PANTHER" id="PTHR33408">
    <property type="entry name" value="TRANSPOSASE"/>
    <property type="match status" value="1"/>
</dbReference>
<sequence length="467" mass="51573">MFGPRSLSEKSWLFGDGSDSIACMSRHFRPWKIDQTQLFPPAITDYVPKDHLSQFVIALVRDGLDLDEIFASYKGELGQPPYDPRMMVALLLHAYCTGLYSSRRIAKACTERVDFMMIVAHDAPDFRTIADFRKRHLAALANLFVQVLKLAEAAGLVKLGHVALDGTKIKANASKHKAMSYGRMQEREAELQAEVDRWLTSAEAADAQDDAQHGTRRRGEEMPDWVADKTKRLAKIREAKAALEQEAAAAAAAKAEAERQAEEARRAEGRKRPGPPLKPRSDAPAPKTQRNFTDPDSQVLLTKDGYVQGYNAQAAVDGAAQIIVAHGLTKSMSDCPQLVPLVEGIEAHLGRRPKEVSADAGYCSEANLAALAARDIRAYVAIGRAKRPAEASRKLGGPLTQRMRLTLKRAGHRSRYRLRKQIVEPVFGQIKQARGFRQFLLRGLAAVQAEWALICLAHNITKLARAG</sequence>
<accession>A0A182D145</accession>
<feature type="compositionally biased region" description="Polar residues" evidence="1">
    <location>
        <begin position="288"/>
        <end position="297"/>
    </location>
</feature>
<feature type="compositionally biased region" description="Basic and acidic residues" evidence="1">
    <location>
        <begin position="210"/>
        <end position="226"/>
    </location>
</feature>
<evidence type="ECO:0000259" key="2">
    <source>
        <dbReference type="Pfam" id="PF01609"/>
    </source>
</evidence>
<dbReference type="AlphaFoldDB" id="A0A182D145"/>
<dbReference type="Pfam" id="PF01609">
    <property type="entry name" value="DDE_Tnp_1"/>
    <property type="match status" value="1"/>
</dbReference>
<dbReference type="Pfam" id="PF05598">
    <property type="entry name" value="DUF772"/>
    <property type="match status" value="1"/>
</dbReference>
<dbReference type="InterPro" id="IPR047629">
    <property type="entry name" value="IS1182_transpos"/>
</dbReference>
<feature type="domain" description="Transposase IS4-like" evidence="2">
    <location>
        <begin position="304"/>
        <end position="460"/>
    </location>
</feature>
<proteinExistence type="predicted"/>
<organism evidence="4">
    <name type="scientific">Blastochloris viridis</name>
    <name type="common">Rhodopseudomonas viridis</name>
    <dbReference type="NCBI Taxonomy" id="1079"/>
    <lineage>
        <taxon>Bacteria</taxon>
        <taxon>Pseudomonadati</taxon>
        <taxon>Pseudomonadota</taxon>
        <taxon>Alphaproteobacteria</taxon>
        <taxon>Hyphomicrobiales</taxon>
        <taxon>Blastochloridaceae</taxon>
        <taxon>Blastochloris</taxon>
    </lineage>
</organism>
<dbReference type="GO" id="GO:0006313">
    <property type="term" value="P:DNA transposition"/>
    <property type="evidence" value="ECO:0007669"/>
    <property type="project" value="InterPro"/>
</dbReference>
<feature type="compositionally biased region" description="Basic and acidic residues" evidence="1">
    <location>
        <begin position="255"/>
        <end position="271"/>
    </location>
</feature>
<dbReference type="EMBL" id="AP014854">
    <property type="protein sequence ID" value="BAR98621.1"/>
    <property type="molecule type" value="Genomic_DNA"/>
</dbReference>
<dbReference type="GO" id="GO:0004803">
    <property type="term" value="F:transposase activity"/>
    <property type="evidence" value="ECO:0007669"/>
    <property type="project" value="InterPro"/>
</dbReference>
<dbReference type="GO" id="GO:0003677">
    <property type="term" value="F:DNA binding"/>
    <property type="evidence" value="ECO:0007669"/>
    <property type="project" value="InterPro"/>
</dbReference>